<comment type="caution">
    <text evidence="1">The sequence shown here is derived from an EMBL/GenBank/DDBJ whole genome shotgun (WGS) entry which is preliminary data.</text>
</comment>
<dbReference type="RefSeq" id="WP_126980189.1">
    <property type="nucleotide sequence ID" value="NZ_PQSP01000005.1"/>
</dbReference>
<keyword evidence="2" id="KW-1185">Reference proteome</keyword>
<evidence type="ECO:0000313" key="1">
    <source>
        <dbReference type="EMBL" id="RUS66271.1"/>
    </source>
</evidence>
<organism evidence="1 2">
    <name type="scientific">Saezia sanguinis</name>
    <dbReference type="NCBI Taxonomy" id="1965230"/>
    <lineage>
        <taxon>Bacteria</taxon>
        <taxon>Pseudomonadati</taxon>
        <taxon>Pseudomonadota</taxon>
        <taxon>Betaproteobacteria</taxon>
        <taxon>Burkholderiales</taxon>
        <taxon>Saeziaceae</taxon>
        <taxon>Saezia</taxon>
    </lineage>
</organism>
<dbReference type="EMBL" id="PQSP01000005">
    <property type="protein sequence ID" value="RUS66271.1"/>
    <property type="molecule type" value="Genomic_DNA"/>
</dbReference>
<protein>
    <recommendedName>
        <fullName evidence="3">DUF721 domain-containing protein</fullName>
    </recommendedName>
</protein>
<proteinExistence type="predicted"/>
<gene>
    <name evidence="1" type="ORF">CUZ56_01996</name>
</gene>
<evidence type="ECO:0008006" key="3">
    <source>
        <dbReference type="Google" id="ProtNLM"/>
    </source>
</evidence>
<dbReference type="OrthoDB" id="9155022at2"/>
<name>A0A433SBZ8_9BURK</name>
<sequence length="120" mass="12754">MKSRHPGARTVQQVLDQSPALTQLTARLQLSKQCLQAVLPLIAPAMRKAVHAGPVEFSTDTTPASGGETAAAPHAYWVLLADNAAVAAKLRQLQPLMLQSLGKTGISLQEIRIQVVPPTT</sequence>
<accession>A0A433SBZ8</accession>
<evidence type="ECO:0000313" key="2">
    <source>
        <dbReference type="Proteomes" id="UP000286947"/>
    </source>
</evidence>
<reference evidence="1 2" key="1">
    <citation type="submission" date="2018-01" db="EMBL/GenBank/DDBJ databases">
        <title>Saezia sanguinis gen. nov., sp. nov., in the order Burkholderiales isolated from human blood.</title>
        <authorList>
            <person name="Medina-Pascual M.J."/>
            <person name="Valdezate S."/>
            <person name="Monzon S."/>
            <person name="Cuesta I."/>
            <person name="Carrasco G."/>
            <person name="Villalon P."/>
            <person name="Saez-Nieto J.A."/>
        </authorList>
    </citation>
    <scope>NUCLEOTIDE SEQUENCE [LARGE SCALE GENOMIC DNA]</scope>
    <source>
        <strain evidence="1 2">CNM695-12</strain>
    </source>
</reference>
<dbReference type="AlphaFoldDB" id="A0A433SBZ8"/>
<dbReference type="Proteomes" id="UP000286947">
    <property type="component" value="Unassembled WGS sequence"/>
</dbReference>